<keyword evidence="1" id="KW-1188">Viral release from host cell</keyword>
<dbReference type="AlphaFoldDB" id="A0A849VKB4"/>
<keyword evidence="6" id="KW-1185">Reference proteome</keyword>
<keyword evidence="3" id="KW-0812">Transmembrane</keyword>
<sequence>MAVGKSLAVSVIIGAALAGSFKTVIGQSVNQFNRLGETVKQVESTSNAISGFKTVSEQLKATRADIESARNKLQQYQSELKQSHATHAQLAKAADNAALSTINAKNAYTKAQQKLAQLKQTHRDAETKTEAMTAAIKAAKQEMQQAKVAYQQSQTDLSKTNKALAQAATEHTKLKNKVGVAHKELNKLSTRLGDSQRALNTHRKTMAASGITATQLSHKHTQLGQTLTTLKRKYADLQTTMQRHQTVMAKRDHYRNQMLDAAALGTAMLTPVAAAVKFESVMADVGKVVDFDTPLELAQMGQDVLRLSTVIPMAADGIGDIVAAAGQAGIARKELLIFAQDAAKMGVAFDMSGREAGAAMTGMRSIFKLNQTQVVSLGDAYNHLSNSMDARAADMLNIANRAGSTAKLFGLTGQQVGALGAAFLELKTPPEVAATGINALLLKLKTADKQSKSFQKGLSTLGMSAAELKQNIEEDAQGALISFLETLEKADDVTGVLADMFGAEYADDMAKLVGGLDNYKKALKLVSKQGNYAGSMQKEFAVRSNTTANSLTLLKNQVNRLGVNIGSVLLPAVNWVAGSLGTVVDGIATVAHTFPVATKVAVGLAVGLTTIKVTSIAAGYASTFLAGGWIKAGIAVKTLSAMVTMGRFNLASFNTTAAATAATTNALGAGSGVLAFASKLGALKAGLITFATVTLPAVAVGIKAMGTALLTTPIGWAVMAIAAGAVLVYKYWQPIKAFMGGLWDGFVSAIKPLTSSLTPVGKLLGWIGDGLGTVFNWVSNLFTPVNMVSDELAGFASAGQTVGAVFGGLVNIVTTPFRAALWFIDKTLSAFGKLGDAINSVGGWLGFGDDEEQKPGTSLIKPIALASTMAVTPAMASDLPASSTSTNQPIVQQVQFANPAAPSSLTQQVSQQLAPVAQPTLPSVESSALYKGRVEVGEVPTIKPNALTQPVVQQLQPVKSDAPGLLTQQVKQQLAPVAQPTLPSVEGSALFKGRVEVGEVPTIKPNALTQPIVQQLQPVKSDAPGLLTQHVKQQLAPVAQPTLPSVEGSALYKGSVEVGEVPTIKPNALTQPVVQQLQPVKSAAPSSLTQQVKQQLEPVTSSTLPNLENTTRYKEKTERTPTPYLERLNQASKVDERKEPGRSGLHKTVEHNENHTWYVTINQQPGENEKALVDRIMREIDKRKAQNQRGKLYDE</sequence>
<dbReference type="NCBIfam" id="TIGR01760">
    <property type="entry name" value="tape_meas_TP901"/>
    <property type="match status" value="1"/>
</dbReference>
<feature type="transmembrane region" description="Helical" evidence="3">
    <location>
        <begin position="681"/>
        <end position="702"/>
    </location>
</feature>
<dbReference type="PANTHER" id="PTHR37813">
    <property type="entry name" value="FELS-2 PROPHAGE PROTEIN"/>
    <property type="match status" value="1"/>
</dbReference>
<dbReference type="RefSeq" id="WP_171628124.1">
    <property type="nucleotide sequence ID" value="NZ_JABBPG010000016.1"/>
</dbReference>
<protein>
    <submittedName>
        <fullName evidence="5">Phage tail tape measure protein</fullName>
    </submittedName>
</protein>
<dbReference type="Proteomes" id="UP000586305">
    <property type="component" value="Unassembled WGS sequence"/>
</dbReference>
<evidence type="ECO:0000259" key="4">
    <source>
        <dbReference type="Pfam" id="PF10145"/>
    </source>
</evidence>
<name>A0A849VKB4_9GAMM</name>
<keyword evidence="2" id="KW-0175">Coiled coil</keyword>
<feature type="transmembrane region" description="Helical" evidence="3">
    <location>
        <begin position="714"/>
        <end position="732"/>
    </location>
</feature>
<dbReference type="PANTHER" id="PTHR37813:SF1">
    <property type="entry name" value="FELS-2 PROPHAGE PROTEIN"/>
    <property type="match status" value="1"/>
</dbReference>
<evidence type="ECO:0000313" key="5">
    <source>
        <dbReference type="EMBL" id="NOU53088.1"/>
    </source>
</evidence>
<reference evidence="5 6" key="1">
    <citation type="submission" date="2020-04" db="EMBL/GenBank/DDBJ databases">
        <title>Pseudoalteromonas caenipelagi sp. nov., isolated from a tidal flat.</title>
        <authorList>
            <person name="Park S."/>
            <person name="Yoon J.-H."/>
        </authorList>
    </citation>
    <scope>NUCLEOTIDE SEQUENCE [LARGE SCALE GENOMIC DNA]</scope>
    <source>
        <strain evidence="5 6">JBTF-M23</strain>
    </source>
</reference>
<dbReference type="SUPFAM" id="SSF57997">
    <property type="entry name" value="Tropomyosin"/>
    <property type="match status" value="1"/>
</dbReference>
<feature type="coiled-coil region" evidence="2">
    <location>
        <begin position="52"/>
        <end position="177"/>
    </location>
</feature>
<organism evidence="5 6">
    <name type="scientific">Pseudoalteromonas caenipelagi</name>
    <dbReference type="NCBI Taxonomy" id="2726988"/>
    <lineage>
        <taxon>Bacteria</taxon>
        <taxon>Pseudomonadati</taxon>
        <taxon>Pseudomonadota</taxon>
        <taxon>Gammaproteobacteria</taxon>
        <taxon>Alteromonadales</taxon>
        <taxon>Pseudoalteromonadaceae</taxon>
        <taxon>Pseudoalteromonas</taxon>
    </lineage>
</organism>
<evidence type="ECO:0000313" key="6">
    <source>
        <dbReference type="Proteomes" id="UP000586305"/>
    </source>
</evidence>
<comment type="caution">
    <text evidence="5">The sequence shown here is derived from an EMBL/GenBank/DDBJ whole genome shotgun (WGS) entry which is preliminary data.</text>
</comment>
<proteinExistence type="predicted"/>
<accession>A0A849VKB4</accession>
<keyword evidence="3" id="KW-0472">Membrane</keyword>
<gene>
    <name evidence="5" type="ORF">HG263_21545</name>
</gene>
<dbReference type="InterPro" id="IPR010090">
    <property type="entry name" value="Phage_tape_meas"/>
</dbReference>
<evidence type="ECO:0000256" key="3">
    <source>
        <dbReference type="SAM" id="Phobius"/>
    </source>
</evidence>
<evidence type="ECO:0000256" key="2">
    <source>
        <dbReference type="SAM" id="Coils"/>
    </source>
</evidence>
<dbReference type="EMBL" id="JABBPG010000016">
    <property type="protein sequence ID" value="NOU53088.1"/>
    <property type="molecule type" value="Genomic_DNA"/>
</dbReference>
<dbReference type="Pfam" id="PF10145">
    <property type="entry name" value="PhageMin_Tail"/>
    <property type="match status" value="1"/>
</dbReference>
<keyword evidence="3" id="KW-1133">Transmembrane helix</keyword>
<evidence type="ECO:0000256" key="1">
    <source>
        <dbReference type="ARBA" id="ARBA00022612"/>
    </source>
</evidence>
<feature type="domain" description="Phage tail tape measure protein" evidence="4">
    <location>
        <begin position="302"/>
        <end position="502"/>
    </location>
</feature>